<dbReference type="InterPro" id="IPR042213">
    <property type="entry name" value="NBD_C_sf"/>
</dbReference>
<dbReference type="OrthoDB" id="191465at2"/>
<evidence type="ECO:0000256" key="2">
    <source>
        <dbReference type="ARBA" id="ARBA00022679"/>
    </source>
</evidence>
<dbReference type="InterPro" id="IPR050007">
    <property type="entry name" value="OtnK"/>
</dbReference>
<dbReference type="InterPro" id="IPR010737">
    <property type="entry name" value="4-carb_acid_sugar_kinase_N"/>
</dbReference>
<evidence type="ECO:0000256" key="6">
    <source>
        <dbReference type="ARBA" id="ARBA00023277"/>
    </source>
</evidence>
<evidence type="ECO:0000313" key="15">
    <source>
        <dbReference type="EMBL" id="SDK28637.1"/>
    </source>
</evidence>
<comment type="catalytic activity">
    <reaction evidence="8">
        <text>3-dehydro-D-erythronate + ATP = 3-dehydro-4-O-phospho-D-erythronate + ADP + H(+)</text>
        <dbReference type="Rhea" id="RHEA:52556"/>
        <dbReference type="ChEBI" id="CHEBI:15378"/>
        <dbReference type="ChEBI" id="CHEBI:30616"/>
        <dbReference type="ChEBI" id="CHEBI:57958"/>
        <dbReference type="ChEBI" id="CHEBI:136593"/>
        <dbReference type="ChEBI" id="CHEBI:456216"/>
        <dbReference type="EC" id="2.7.1.217"/>
    </reaction>
</comment>
<reference evidence="15 16" key="1">
    <citation type="submission" date="2016-10" db="EMBL/GenBank/DDBJ databases">
        <authorList>
            <person name="de Groot N.N."/>
        </authorList>
    </citation>
    <scope>NUCLEOTIDE SEQUENCE [LARGE SCALE GENOMIC DNA]</scope>
    <source>
        <strain evidence="15 16">DSM 25294</strain>
    </source>
</reference>
<dbReference type="RefSeq" id="WP_093158615.1">
    <property type="nucleotide sequence ID" value="NZ_FNEK01000036.1"/>
</dbReference>
<gene>
    <name evidence="15" type="ORF">SAMN04488026_103638</name>
</gene>
<dbReference type="Pfam" id="PF07005">
    <property type="entry name" value="SBD_N"/>
    <property type="match status" value="1"/>
</dbReference>
<evidence type="ECO:0000256" key="9">
    <source>
        <dbReference type="ARBA" id="ARBA00037335"/>
    </source>
</evidence>
<evidence type="ECO:0000256" key="12">
    <source>
        <dbReference type="ARBA" id="ARBA00041377"/>
    </source>
</evidence>
<organism evidence="15 16">
    <name type="scientific">Aliiruegeria lutimaris</name>
    <dbReference type="NCBI Taxonomy" id="571298"/>
    <lineage>
        <taxon>Bacteria</taxon>
        <taxon>Pseudomonadati</taxon>
        <taxon>Pseudomonadota</taxon>
        <taxon>Alphaproteobacteria</taxon>
        <taxon>Rhodobacterales</taxon>
        <taxon>Roseobacteraceae</taxon>
        <taxon>Aliiruegeria</taxon>
    </lineage>
</organism>
<dbReference type="EC" id="2.7.1.217" evidence="10"/>
<dbReference type="STRING" id="571298.SAMN04488026_103638"/>
<dbReference type="EMBL" id="FNEK01000036">
    <property type="protein sequence ID" value="SDK28637.1"/>
    <property type="molecule type" value="Genomic_DNA"/>
</dbReference>
<dbReference type="GO" id="GO:0005524">
    <property type="term" value="F:ATP binding"/>
    <property type="evidence" value="ECO:0007669"/>
    <property type="project" value="UniProtKB-KW"/>
</dbReference>
<evidence type="ECO:0000256" key="3">
    <source>
        <dbReference type="ARBA" id="ARBA00022741"/>
    </source>
</evidence>
<dbReference type="Proteomes" id="UP000199382">
    <property type="component" value="Unassembled WGS sequence"/>
</dbReference>
<name>A0A1G9AMX8_9RHOB</name>
<keyword evidence="4" id="KW-0418">Kinase</keyword>
<feature type="domain" description="Four-carbon acid sugar kinase nucleotide binding" evidence="14">
    <location>
        <begin position="260"/>
        <end position="414"/>
    </location>
</feature>
<dbReference type="AlphaFoldDB" id="A0A1G9AMX8"/>
<evidence type="ECO:0000256" key="8">
    <source>
        <dbReference type="ARBA" id="ARBA00036346"/>
    </source>
</evidence>
<dbReference type="Gene3D" id="3.40.980.20">
    <property type="entry name" value="Four-carbon acid sugar kinase, nucleotide binding domain"/>
    <property type="match status" value="1"/>
</dbReference>
<evidence type="ECO:0000259" key="13">
    <source>
        <dbReference type="Pfam" id="PF07005"/>
    </source>
</evidence>
<evidence type="ECO:0000256" key="11">
    <source>
        <dbReference type="ARBA" id="ARBA00039461"/>
    </source>
</evidence>
<keyword evidence="6" id="KW-0119">Carbohydrate metabolism</keyword>
<comment type="function">
    <text evidence="9">Catalyzes the ATP-dependent phosphorylation of 3-oxo-tetronate to 3-oxo-tetronate 4-phosphate.</text>
</comment>
<keyword evidence="2" id="KW-0808">Transferase</keyword>
<proteinExistence type="inferred from homology"/>
<protein>
    <recommendedName>
        <fullName evidence="11">3-oxo-tetronate kinase</fullName>
        <ecNumber evidence="10">2.7.1.217</ecNumber>
    </recommendedName>
    <alternativeName>
        <fullName evidence="12">3-dehydrotetronate 4-kinase</fullName>
    </alternativeName>
</protein>
<dbReference type="Pfam" id="PF17042">
    <property type="entry name" value="NBD_C"/>
    <property type="match status" value="1"/>
</dbReference>
<evidence type="ECO:0000256" key="7">
    <source>
        <dbReference type="ARBA" id="ARBA00035898"/>
    </source>
</evidence>
<dbReference type="Gene3D" id="3.40.50.10840">
    <property type="entry name" value="Putative sugar-binding, N-terminal domain"/>
    <property type="match status" value="1"/>
</dbReference>
<keyword evidence="3" id="KW-0547">Nucleotide-binding</keyword>
<dbReference type="GO" id="GO:0016301">
    <property type="term" value="F:kinase activity"/>
    <property type="evidence" value="ECO:0007669"/>
    <property type="project" value="UniProtKB-KW"/>
</dbReference>
<dbReference type="SUPFAM" id="SSF142764">
    <property type="entry name" value="YgbK-like"/>
    <property type="match status" value="1"/>
</dbReference>
<evidence type="ECO:0000259" key="14">
    <source>
        <dbReference type="Pfam" id="PF17042"/>
    </source>
</evidence>
<dbReference type="InterPro" id="IPR031475">
    <property type="entry name" value="NBD_C"/>
</dbReference>
<evidence type="ECO:0000256" key="4">
    <source>
        <dbReference type="ARBA" id="ARBA00022777"/>
    </source>
</evidence>
<dbReference type="NCBIfam" id="NF043035">
    <property type="entry name" value="OxoTetrKin"/>
    <property type="match status" value="1"/>
</dbReference>
<comment type="similarity">
    <text evidence="1">Belongs to the four-carbon acid sugar kinase family.</text>
</comment>
<evidence type="ECO:0000256" key="10">
    <source>
        <dbReference type="ARBA" id="ARBA00039095"/>
    </source>
</evidence>
<evidence type="ECO:0000313" key="16">
    <source>
        <dbReference type="Proteomes" id="UP000199382"/>
    </source>
</evidence>
<keyword evidence="16" id="KW-1185">Reference proteome</keyword>
<accession>A0A1G9AMX8</accession>
<sequence length="425" mass="44709">MGVVLGCIADDFTGATDLAGLLARSGVKVSLRMGVPEEAPEDADVAAFEVIALKCRTVPVAEAVAETRAALDWLRRAGAERFFWKYCSTFDSTAEGNIGPVAEALMAEIGAEQTIYCPAFPENGRAIFMGNLFVGELPLAESPMKDHPLTPMRDSNLMRLIEPQVTGKVGLANRLTVARGPEALKARLDELKAQGVAHVVVDAVADEDLGIIAEACHDMKLMTGGSAVAMPLPGIYLREGSITEAAKRESAPQVGKGSIVFSGSCSAMTRAQVADYLPKAAGYKLDPLDLAANGPQAARDWLAAQDPETPKIIYATAEPEDVAKVQAELGVAEAGELVESALAQLAQDALAQGVRRFVVAGGETSGAVTKALGVTAMEIDAEIAPGVPWTWCRSGDTQIAMTLKSGNFGAVTFFTNAFEKLEQIS</sequence>
<dbReference type="InterPro" id="IPR037051">
    <property type="entry name" value="4-carb_acid_sugar_kinase_N_sf"/>
</dbReference>
<keyword evidence="5" id="KW-0067">ATP-binding</keyword>
<feature type="domain" description="Four-carbon acid sugar kinase N-terminal" evidence="13">
    <location>
        <begin position="5"/>
        <end position="231"/>
    </location>
</feature>
<evidence type="ECO:0000256" key="1">
    <source>
        <dbReference type="ARBA" id="ARBA00005715"/>
    </source>
</evidence>
<evidence type="ECO:0000256" key="5">
    <source>
        <dbReference type="ARBA" id="ARBA00022840"/>
    </source>
</evidence>
<comment type="catalytic activity">
    <reaction evidence="7">
        <text>3-dehydro-L-erythronate + ATP = 3-dehydro-4-O-phospho-L-erythronate + ADP + H(+)</text>
        <dbReference type="Rhea" id="RHEA:52552"/>
        <dbReference type="ChEBI" id="CHEBI:15378"/>
        <dbReference type="ChEBI" id="CHEBI:30616"/>
        <dbReference type="ChEBI" id="CHEBI:136592"/>
        <dbReference type="ChEBI" id="CHEBI:136670"/>
        <dbReference type="ChEBI" id="CHEBI:456216"/>
        <dbReference type="EC" id="2.7.1.217"/>
    </reaction>
</comment>